<dbReference type="EMBL" id="NIBG01000010">
    <property type="protein sequence ID" value="PAB58956.1"/>
    <property type="molecule type" value="Genomic_DNA"/>
</dbReference>
<comment type="caution">
    <text evidence="1">The sequence shown here is derived from an EMBL/GenBank/DDBJ whole genome shotgun (WGS) entry which is preliminary data.</text>
</comment>
<dbReference type="AlphaFoldDB" id="A0A267MHF4"/>
<name>A0A267MHF4_9FIRM</name>
<accession>A0A267MHF4</accession>
<keyword evidence="2" id="KW-1185">Reference proteome</keyword>
<dbReference type="Pfam" id="PF25948">
    <property type="entry name" value="DUF7986"/>
    <property type="match status" value="1"/>
</dbReference>
<proteinExistence type="predicted"/>
<protein>
    <submittedName>
        <fullName evidence="1">Uncharacterized protein</fullName>
    </submittedName>
</protein>
<dbReference type="Proteomes" id="UP000216024">
    <property type="component" value="Unassembled WGS sequence"/>
</dbReference>
<reference evidence="1 2" key="1">
    <citation type="submission" date="2017-06" db="EMBL/GenBank/DDBJ databases">
        <title>Draft genome sequence of anaerobic fermentative bacterium Anaeromicrobium sediminis DY2726D isolated from West Pacific Ocean sediments.</title>
        <authorList>
            <person name="Zeng X."/>
        </authorList>
    </citation>
    <scope>NUCLEOTIDE SEQUENCE [LARGE SCALE GENOMIC DNA]</scope>
    <source>
        <strain evidence="1 2">DY2726D</strain>
    </source>
</reference>
<gene>
    <name evidence="1" type="ORF">CCE28_12285</name>
</gene>
<evidence type="ECO:0000313" key="2">
    <source>
        <dbReference type="Proteomes" id="UP000216024"/>
    </source>
</evidence>
<dbReference type="OrthoDB" id="1950116at2"/>
<organism evidence="1 2">
    <name type="scientific">Anaeromicrobium sediminis</name>
    <dbReference type="NCBI Taxonomy" id="1478221"/>
    <lineage>
        <taxon>Bacteria</taxon>
        <taxon>Bacillati</taxon>
        <taxon>Bacillota</taxon>
        <taxon>Clostridia</taxon>
        <taxon>Peptostreptococcales</taxon>
        <taxon>Thermotaleaceae</taxon>
        <taxon>Anaeromicrobium</taxon>
    </lineage>
</organism>
<sequence>MNNIKDKVEEKLFKFISGEKYKEHMEKSKKLFYEEISKNNVSDSFIMNFTDWILHNYKLENKKNFIEEFLENDKSLNDKEIDYLKSKLNSYLSIYELISLKDNVGTFKDIFTNEEISIRIDDEEFKVRDLIFVRIMNLEGEKIICSDTIYIPSMFKTVIEKNIKTYYDEYKSKREFSDMVDFLRNHPMVLYKHVSIVEDVLEKEMEKNEDYDVWQSVYLFQDGKKLMDEIDKSEKFVIDFCDEEEVSYNLMEENEVLAKILIEKNKLEVECNSQVMRDEVKKIIESTLGKLVHHYKDEIVKFEDLI</sequence>
<dbReference type="RefSeq" id="WP_095134022.1">
    <property type="nucleotide sequence ID" value="NZ_NIBG01000010.1"/>
</dbReference>
<dbReference type="InterPro" id="IPR058292">
    <property type="entry name" value="DUF7986"/>
</dbReference>
<evidence type="ECO:0000313" key="1">
    <source>
        <dbReference type="EMBL" id="PAB58956.1"/>
    </source>
</evidence>